<dbReference type="Proteomes" id="UP001551695">
    <property type="component" value="Unassembled WGS sequence"/>
</dbReference>
<proteinExistence type="predicted"/>
<sequence>MAEWISVYCGSRIELDVKDMREELATADLKTLAEAVFDTDEEAARALESAAGQLRIERHGAEIEVHWKSAGRPLQIRAVSGTAAEGDIAEVLAQRLPAGSGPGPDRVRAQLARSRQVVYLEMGVNEAKGLGAVFGEVLAFRLAAAGDGLVWLFDRQWAAPDDRAVPIWSHA</sequence>
<comment type="caution">
    <text evidence="1">The sequence shown here is derived from an EMBL/GenBank/DDBJ whole genome shotgun (WGS) entry which is preliminary data.</text>
</comment>
<gene>
    <name evidence="1" type="ORF">AB0I48_17405</name>
</gene>
<dbReference type="EMBL" id="JBFAKC010000007">
    <property type="protein sequence ID" value="MEV0709340.1"/>
    <property type="molecule type" value="Genomic_DNA"/>
</dbReference>
<evidence type="ECO:0000313" key="1">
    <source>
        <dbReference type="EMBL" id="MEV0709340.1"/>
    </source>
</evidence>
<organism evidence="1 2">
    <name type="scientific">Nocardia aurea</name>
    <dbReference type="NCBI Taxonomy" id="2144174"/>
    <lineage>
        <taxon>Bacteria</taxon>
        <taxon>Bacillati</taxon>
        <taxon>Actinomycetota</taxon>
        <taxon>Actinomycetes</taxon>
        <taxon>Mycobacteriales</taxon>
        <taxon>Nocardiaceae</taxon>
        <taxon>Nocardia</taxon>
    </lineage>
</organism>
<evidence type="ECO:0000313" key="2">
    <source>
        <dbReference type="Proteomes" id="UP001551695"/>
    </source>
</evidence>
<reference evidence="1 2" key="1">
    <citation type="submission" date="2024-06" db="EMBL/GenBank/DDBJ databases">
        <title>The Natural Products Discovery Center: Release of the First 8490 Sequenced Strains for Exploring Actinobacteria Biosynthetic Diversity.</title>
        <authorList>
            <person name="Kalkreuter E."/>
            <person name="Kautsar S.A."/>
            <person name="Yang D."/>
            <person name="Bader C.D."/>
            <person name="Teijaro C.N."/>
            <person name="Fluegel L."/>
            <person name="Davis C.M."/>
            <person name="Simpson J.R."/>
            <person name="Lauterbach L."/>
            <person name="Steele A.D."/>
            <person name="Gui C."/>
            <person name="Meng S."/>
            <person name="Li G."/>
            <person name="Viehrig K."/>
            <person name="Ye F."/>
            <person name="Su P."/>
            <person name="Kiefer A.F."/>
            <person name="Nichols A."/>
            <person name="Cepeda A.J."/>
            <person name="Yan W."/>
            <person name="Fan B."/>
            <person name="Jiang Y."/>
            <person name="Adhikari A."/>
            <person name="Zheng C.-J."/>
            <person name="Schuster L."/>
            <person name="Cowan T.M."/>
            <person name="Smanski M.J."/>
            <person name="Chevrette M.G."/>
            <person name="De Carvalho L.P.S."/>
            <person name="Shen B."/>
        </authorList>
    </citation>
    <scope>NUCLEOTIDE SEQUENCE [LARGE SCALE GENOMIC DNA]</scope>
    <source>
        <strain evidence="1 2">NPDC050403</strain>
    </source>
</reference>
<dbReference type="RefSeq" id="WP_157978366.1">
    <property type="nucleotide sequence ID" value="NZ_JBEXKW010000042.1"/>
</dbReference>
<accession>A0ABV3FVP1</accession>
<keyword evidence="2" id="KW-1185">Reference proteome</keyword>
<protein>
    <submittedName>
        <fullName evidence="1">Uncharacterized protein</fullName>
    </submittedName>
</protein>
<name>A0ABV3FVP1_9NOCA</name>